<feature type="transmembrane region" description="Helical" evidence="1">
    <location>
        <begin position="70"/>
        <end position="94"/>
    </location>
</feature>
<sequence>MNPLVELNLALILFVPWYAILAVLFWMFPRQPRGVARKAFDSASLVLATALSAWSMYWSIGTADPQYGDMWRQILATSVSYGVFLAVMTLAMLVRWRWLRGRDAATSPSPQVSAEGSAP</sequence>
<dbReference type="Proteomes" id="UP001355056">
    <property type="component" value="Unassembled WGS sequence"/>
</dbReference>
<keyword evidence="1" id="KW-0812">Transmembrane</keyword>
<feature type="transmembrane region" description="Helical" evidence="1">
    <location>
        <begin position="6"/>
        <end position="28"/>
    </location>
</feature>
<keyword evidence="1" id="KW-1133">Transmembrane helix</keyword>
<keyword evidence="3" id="KW-1185">Reference proteome</keyword>
<organism evidence="2 3">
    <name type="scientific">Novilysobacter erysipheiresistens</name>
    <dbReference type="NCBI Taxonomy" id="1749332"/>
    <lineage>
        <taxon>Bacteria</taxon>
        <taxon>Pseudomonadati</taxon>
        <taxon>Pseudomonadota</taxon>
        <taxon>Gammaproteobacteria</taxon>
        <taxon>Lysobacterales</taxon>
        <taxon>Lysobacteraceae</taxon>
        <taxon>Novilysobacter</taxon>
    </lineage>
</organism>
<dbReference type="EMBL" id="JAXGFP010000005">
    <property type="protein sequence ID" value="MEG3184436.1"/>
    <property type="molecule type" value="Genomic_DNA"/>
</dbReference>
<evidence type="ECO:0000256" key="1">
    <source>
        <dbReference type="SAM" id="Phobius"/>
    </source>
</evidence>
<evidence type="ECO:0000313" key="2">
    <source>
        <dbReference type="EMBL" id="MEG3184436.1"/>
    </source>
</evidence>
<dbReference type="RefSeq" id="WP_332616974.1">
    <property type="nucleotide sequence ID" value="NZ_JAXGFP010000005.1"/>
</dbReference>
<feature type="transmembrane region" description="Helical" evidence="1">
    <location>
        <begin position="40"/>
        <end position="58"/>
    </location>
</feature>
<evidence type="ECO:0008006" key="4">
    <source>
        <dbReference type="Google" id="ProtNLM"/>
    </source>
</evidence>
<accession>A0ABU7YZT9</accession>
<proteinExistence type="predicted"/>
<gene>
    <name evidence="2" type="ORF">SNE34_10495</name>
</gene>
<keyword evidence="1" id="KW-0472">Membrane</keyword>
<reference evidence="2 3" key="1">
    <citation type="journal article" date="2016" name="Int. J. Syst. Evol. Microbiol.">
        <title>Lysobacter erysipheiresistens sp. nov., an antagonist of powdery mildew, isolated from tobacco-cultivated soil.</title>
        <authorList>
            <person name="Xie B."/>
            <person name="Li T."/>
            <person name="Lin X."/>
            <person name="Wang C.J."/>
            <person name="Chen Y.J."/>
            <person name="Liu W.J."/>
            <person name="Zhao Z.W."/>
        </authorList>
    </citation>
    <scope>NUCLEOTIDE SEQUENCE [LARGE SCALE GENOMIC DNA]</scope>
    <source>
        <strain evidence="2 3">RS-LYSO-3</strain>
    </source>
</reference>
<comment type="caution">
    <text evidence="2">The sequence shown here is derived from an EMBL/GenBank/DDBJ whole genome shotgun (WGS) entry which is preliminary data.</text>
</comment>
<evidence type="ECO:0000313" key="3">
    <source>
        <dbReference type="Proteomes" id="UP001355056"/>
    </source>
</evidence>
<protein>
    <recommendedName>
        <fullName evidence="4">Transmembrane protein</fullName>
    </recommendedName>
</protein>
<name>A0ABU7YZT9_9GAMM</name>